<evidence type="ECO:0000313" key="1">
    <source>
        <dbReference type="EMBL" id="PWT39381.1"/>
    </source>
</evidence>
<dbReference type="AlphaFoldDB" id="A0A855X972"/>
<gene>
    <name evidence="1" type="ORF">DKZ22_11050</name>
</gene>
<name>A0A855X972_LIMRT</name>
<evidence type="ECO:0000313" key="2">
    <source>
        <dbReference type="Proteomes" id="UP000245980"/>
    </source>
</evidence>
<dbReference type="EMBL" id="QGHT01000087">
    <property type="protein sequence ID" value="PWT39381.1"/>
    <property type="molecule type" value="Genomic_DNA"/>
</dbReference>
<protein>
    <submittedName>
        <fullName evidence="1">Uncharacterized protein</fullName>
    </submittedName>
</protein>
<dbReference type="RefSeq" id="WP_109884909.1">
    <property type="nucleotide sequence ID" value="NZ_QGHQ01000001.1"/>
</dbReference>
<comment type="caution">
    <text evidence="1">The sequence shown here is derived from an EMBL/GenBank/DDBJ whole genome shotgun (WGS) entry which is preliminary data.</text>
</comment>
<sequence length="86" mass="9603">MKLTEKQKNCKYCHVGSKIESLYNGSPWDGTELMLERVDDNIVSAGEDVWGDIGFDPVNRTLTSWGEGTVALIIDISYCPFCGRDL</sequence>
<organism evidence="1 2">
    <name type="scientific">Limosilactobacillus reuteri</name>
    <name type="common">Lactobacillus reuteri</name>
    <dbReference type="NCBI Taxonomy" id="1598"/>
    <lineage>
        <taxon>Bacteria</taxon>
        <taxon>Bacillati</taxon>
        <taxon>Bacillota</taxon>
        <taxon>Bacilli</taxon>
        <taxon>Lactobacillales</taxon>
        <taxon>Lactobacillaceae</taxon>
        <taxon>Limosilactobacillus</taxon>
    </lineage>
</organism>
<accession>A0A855X972</accession>
<dbReference type="Proteomes" id="UP000245980">
    <property type="component" value="Unassembled WGS sequence"/>
</dbReference>
<reference evidence="1 2" key="1">
    <citation type="journal article" date="2018" name="Front. Microbiol.">
        <title>Comparative Genomics of the Herbivore Gut Symbiont Lactobacillus reuteri Reveals Genetic Diversity and Lifestyle Adaptation.</title>
        <authorList>
            <person name="Zhao J."/>
        </authorList>
    </citation>
    <scope>NUCLEOTIDE SEQUENCE [LARGE SCALE GENOMIC DNA]</scope>
    <source>
        <strain evidence="1 2">LR10</strain>
    </source>
</reference>
<proteinExistence type="predicted"/>